<dbReference type="Gene3D" id="3.40.50.10540">
    <property type="entry name" value="Crotonobetainyl-coa:carnitine coa-transferase, domain 1"/>
    <property type="match status" value="2"/>
</dbReference>
<dbReference type="RefSeq" id="WP_119771579.1">
    <property type="nucleotide sequence ID" value="NZ_QYUO01000003.1"/>
</dbReference>
<sequence length="758" mass="81061">MQASVDCLDGIRVVDLSRHRAGSTAALLLAELGADVVKLRLVQDCDRSLSPVLSALRDRSKAIVDIDLDDEHQRRTLHEFMQGAAVVIQDRTPAEMSALGLDQASLCSGRDDVVFATIGSWPASHPLCDRPVDDTLVLAEAGLLDEQEPVARDGPAYLNFPLGSAHASYLCAIGIIARLVRMRQTGTGGTVATSLVQGAMLPMMLYWSRAAKPTAALSAGMPKQTPQPMYRCGDGKWMHVMGNPAKAEAVRVMLAQMGEDNVRAANDLHAGTRPRVYPNIGAFTEIFATRPRDFWLNALWAADVPVQPVLATGELFLDEQTRSNGHVQTVHCAEYGAVLQAAVPITLSPPVRIARRSDRVTASASPRPSVKHPLPASTTHGQRPLSGLKAIDFGCYLAGPLAAMLLADLGADVIKVEAIGGEPLRPAEWAFNACQRGKRNIAIDLSHPGATAVLKRLVGDADVVHHNQRIPTARKLGIDQETLLKLNPRLVYSHVSAYGPEGPRKDWPGYDQLFQAASGWEQEASGDATQPTWLRFGMMDHLAALASLLATIAALYTRQQSGEGQAVAASLLGASLFTVETAVAADGSLLPYPKLDAGQMGISAANRLYRCADGWVAVALEGVHAPAQVLAASQCEHVAQLEARLQALSTEAAIALFRTAGIPCVRVALANRDAYFDAPANKAAGLLASYPHPVYETYEQIGAFWDFGDLTLALDRAPPVLAQHTSEVLLELGFSTEEIDTLVAQGVVALPAKQVVNK</sequence>
<evidence type="ECO:0000256" key="2">
    <source>
        <dbReference type="SAM" id="MobiDB-lite"/>
    </source>
</evidence>
<dbReference type="SUPFAM" id="SSF89796">
    <property type="entry name" value="CoA-transferase family III (CaiB/BaiF)"/>
    <property type="match status" value="2"/>
</dbReference>
<gene>
    <name evidence="3" type="ORF">D3871_23580</name>
</gene>
<dbReference type="Gene3D" id="3.30.1540.10">
    <property type="entry name" value="formyl-coa transferase, domain 3"/>
    <property type="match status" value="1"/>
</dbReference>
<evidence type="ECO:0000256" key="1">
    <source>
        <dbReference type="ARBA" id="ARBA00022679"/>
    </source>
</evidence>
<keyword evidence="1 3" id="KW-0808">Transferase</keyword>
<dbReference type="GO" id="GO:0016740">
    <property type="term" value="F:transferase activity"/>
    <property type="evidence" value="ECO:0007669"/>
    <property type="project" value="UniProtKB-KW"/>
</dbReference>
<dbReference type="PANTHER" id="PTHR48228">
    <property type="entry name" value="SUCCINYL-COA--D-CITRAMALATE COA-TRANSFERASE"/>
    <property type="match status" value="1"/>
</dbReference>
<proteinExistence type="predicted"/>
<dbReference type="PANTHER" id="PTHR48228:SF6">
    <property type="entry name" value="L-CARNITINE COA-TRANSFERASE"/>
    <property type="match status" value="1"/>
</dbReference>
<dbReference type="OrthoDB" id="9058532at2"/>
<dbReference type="InterPro" id="IPR050509">
    <property type="entry name" value="CoA-transferase_III"/>
</dbReference>
<keyword evidence="4" id="KW-1185">Reference proteome</keyword>
<dbReference type="AlphaFoldDB" id="A0A3A3FE85"/>
<reference evidence="4" key="1">
    <citation type="submission" date="2018-09" db="EMBL/GenBank/DDBJ databases">
        <authorList>
            <person name="Zhu H."/>
        </authorList>
    </citation>
    <scope>NUCLEOTIDE SEQUENCE [LARGE SCALE GENOMIC DNA]</scope>
    <source>
        <strain evidence="4">K1R23-30</strain>
    </source>
</reference>
<organism evidence="3 4">
    <name type="scientific">Noviherbaspirillum saxi</name>
    <dbReference type="NCBI Taxonomy" id="2320863"/>
    <lineage>
        <taxon>Bacteria</taxon>
        <taxon>Pseudomonadati</taxon>
        <taxon>Pseudomonadota</taxon>
        <taxon>Betaproteobacteria</taxon>
        <taxon>Burkholderiales</taxon>
        <taxon>Oxalobacteraceae</taxon>
        <taxon>Noviherbaspirillum</taxon>
    </lineage>
</organism>
<protein>
    <submittedName>
        <fullName evidence="3">CoA transferase</fullName>
    </submittedName>
</protein>
<dbReference type="InterPro" id="IPR003673">
    <property type="entry name" value="CoA-Trfase_fam_III"/>
</dbReference>
<dbReference type="EMBL" id="QYUO01000003">
    <property type="protein sequence ID" value="RJF91681.1"/>
    <property type="molecule type" value="Genomic_DNA"/>
</dbReference>
<name>A0A3A3FE85_9BURK</name>
<accession>A0A3A3FE85</accession>
<dbReference type="Pfam" id="PF02515">
    <property type="entry name" value="CoA_transf_3"/>
    <property type="match status" value="2"/>
</dbReference>
<comment type="caution">
    <text evidence="3">The sequence shown here is derived from an EMBL/GenBank/DDBJ whole genome shotgun (WGS) entry which is preliminary data.</text>
</comment>
<feature type="region of interest" description="Disordered" evidence="2">
    <location>
        <begin position="356"/>
        <end position="382"/>
    </location>
</feature>
<dbReference type="InterPro" id="IPR044855">
    <property type="entry name" value="CoA-Trfase_III_dom3_sf"/>
</dbReference>
<evidence type="ECO:0000313" key="3">
    <source>
        <dbReference type="EMBL" id="RJF91681.1"/>
    </source>
</evidence>
<dbReference type="InterPro" id="IPR023606">
    <property type="entry name" value="CoA-Trfase_III_dom_1_sf"/>
</dbReference>
<evidence type="ECO:0000313" key="4">
    <source>
        <dbReference type="Proteomes" id="UP000265955"/>
    </source>
</evidence>
<dbReference type="Proteomes" id="UP000265955">
    <property type="component" value="Unassembled WGS sequence"/>
</dbReference>